<keyword evidence="3" id="KW-1185">Reference proteome</keyword>
<dbReference type="EMBL" id="MUJZ01006717">
    <property type="protein sequence ID" value="OTF82795.1"/>
    <property type="molecule type" value="Genomic_DNA"/>
</dbReference>
<dbReference type="InterPro" id="IPR000219">
    <property type="entry name" value="DH_dom"/>
</dbReference>
<dbReference type="GO" id="GO:2000431">
    <property type="term" value="P:regulation of cytokinesis, actomyosin contractile ring assembly"/>
    <property type="evidence" value="ECO:0007669"/>
    <property type="project" value="InterPro"/>
</dbReference>
<gene>
    <name evidence="2" type="ORF">BLA29_009202</name>
</gene>
<comment type="caution">
    <text evidence="2">The sequence shown here is derived from an EMBL/GenBank/DDBJ whole genome shotgun (WGS) entry which is preliminary data.</text>
</comment>
<reference evidence="2 3" key="1">
    <citation type="submission" date="2017-03" db="EMBL/GenBank/DDBJ databases">
        <title>Genome Survey of Euroglyphus maynei.</title>
        <authorList>
            <person name="Arlian L.G."/>
            <person name="Morgan M.S."/>
            <person name="Rider S.D."/>
        </authorList>
    </citation>
    <scope>NUCLEOTIDE SEQUENCE [LARGE SCALE GENOMIC DNA]</scope>
    <source>
        <strain evidence="2">Arlian Lab</strain>
        <tissue evidence="2">Whole body</tissue>
    </source>
</reference>
<protein>
    <recommendedName>
        <fullName evidence="1">DH domain-containing protein</fullName>
    </recommendedName>
</protein>
<organism evidence="2 3">
    <name type="scientific">Euroglyphus maynei</name>
    <name type="common">Mayne's house dust mite</name>
    <dbReference type="NCBI Taxonomy" id="6958"/>
    <lineage>
        <taxon>Eukaryota</taxon>
        <taxon>Metazoa</taxon>
        <taxon>Ecdysozoa</taxon>
        <taxon>Arthropoda</taxon>
        <taxon>Chelicerata</taxon>
        <taxon>Arachnida</taxon>
        <taxon>Acari</taxon>
        <taxon>Acariformes</taxon>
        <taxon>Sarcoptiformes</taxon>
        <taxon>Astigmata</taxon>
        <taxon>Psoroptidia</taxon>
        <taxon>Analgoidea</taxon>
        <taxon>Pyroglyphidae</taxon>
        <taxon>Pyroglyphinae</taxon>
        <taxon>Euroglyphus</taxon>
    </lineage>
</organism>
<dbReference type="OrthoDB" id="9997817at2759"/>
<dbReference type="Pfam" id="PF00621">
    <property type="entry name" value="RhoGEF"/>
    <property type="match status" value="1"/>
</dbReference>
<evidence type="ECO:0000313" key="3">
    <source>
        <dbReference type="Proteomes" id="UP000194236"/>
    </source>
</evidence>
<feature type="non-terminal residue" evidence="2">
    <location>
        <position position="199"/>
    </location>
</feature>
<dbReference type="GO" id="GO:0005085">
    <property type="term" value="F:guanyl-nucleotide exchange factor activity"/>
    <property type="evidence" value="ECO:0007669"/>
    <property type="project" value="InterPro"/>
</dbReference>
<sequence>MIEQCVKKYPRFKSFLKASQESRECRKQTFQELLINPIQRLPRIELYLRTLLNSTDKLHPDHKLLNDALETIISVNKVINLGKKKIEGQMELFDLMNDIEDCPATLLSANRHFITKCDDGIDDYEQQYIRKLENCLFTLLLFTDCILLCKKRIVTRSTSLKDRANIPMSASKKSKKTYRFIETIDLSSLKCIINEFDEG</sequence>
<dbReference type="InterPro" id="IPR035899">
    <property type="entry name" value="DBL_dom_sf"/>
</dbReference>
<accession>A0A1Y3BUE4</accession>
<dbReference type="PANTHER" id="PTHR16777:SF2">
    <property type="entry name" value="PROTEIN ECT2"/>
    <property type="match status" value="1"/>
</dbReference>
<dbReference type="Pfam" id="PF21242">
    <property type="entry name" value="ECT2_PH"/>
    <property type="match status" value="1"/>
</dbReference>
<dbReference type="PANTHER" id="PTHR16777">
    <property type="entry name" value="PROTEIN ECT2"/>
    <property type="match status" value="1"/>
</dbReference>
<dbReference type="Gene3D" id="1.20.900.10">
    <property type="entry name" value="Dbl homology (DH) domain"/>
    <property type="match status" value="1"/>
</dbReference>
<dbReference type="Proteomes" id="UP000194236">
    <property type="component" value="Unassembled WGS sequence"/>
</dbReference>
<name>A0A1Y3BUE4_EURMA</name>
<dbReference type="GO" id="GO:0007399">
    <property type="term" value="P:nervous system development"/>
    <property type="evidence" value="ECO:0007669"/>
    <property type="project" value="TreeGrafter"/>
</dbReference>
<evidence type="ECO:0000313" key="2">
    <source>
        <dbReference type="EMBL" id="OTF82795.1"/>
    </source>
</evidence>
<dbReference type="AlphaFoldDB" id="A0A1Y3BUE4"/>
<dbReference type="InterPro" id="IPR049395">
    <property type="entry name" value="ECT2_PH"/>
</dbReference>
<dbReference type="GO" id="GO:0000281">
    <property type="term" value="P:mitotic cytokinesis"/>
    <property type="evidence" value="ECO:0007669"/>
    <property type="project" value="TreeGrafter"/>
</dbReference>
<dbReference type="SUPFAM" id="SSF48065">
    <property type="entry name" value="DBL homology domain (DH-domain)"/>
    <property type="match status" value="1"/>
</dbReference>
<evidence type="ECO:0000259" key="1">
    <source>
        <dbReference type="PROSITE" id="PS50010"/>
    </source>
</evidence>
<dbReference type="InterPro" id="IPR026817">
    <property type="entry name" value="Ect2"/>
</dbReference>
<proteinExistence type="predicted"/>
<dbReference type="GO" id="GO:0005096">
    <property type="term" value="F:GTPase activator activity"/>
    <property type="evidence" value="ECO:0007669"/>
    <property type="project" value="InterPro"/>
</dbReference>
<dbReference type="PROSITE" id="PS50010">
    <property type="entry name" value="DH_2"/>
    <property type="match status" value="1"/>
</dbReference>
<dbReference type="GO" id="GO:0005634">
    <property type="term" value="C:nucleus"/>
    <property type="evidence" value="ECO:0007669"/>
    <property type="project" value="InterPro"/>
</dbReference>
<feature type="domain" description="DH" evidence="1">
    <location>
        <begin position="1"/>
        <end position="82"/>
    </location>
</feature>
<dbReference type="GO" id="GO:0005938">
    <property type="term" value="C:cell cortex"/>
    <property type="evidence" value="ECO:0007669"/>
    <property type="project" value="TreeGrafter"/>
</dbReference>